<evidence type="ECO:0000313" key="2">
    <source>
        <dbReference type="EMBL" id="GAA3287287.1"/>
    </source>
</evidence>
<dbReference type="InterPro" id="IPR029068">
    <property type="entry name" value="Glyas_Bleomycin-R_OHBP_Dase"/>
</dbReference>
<dbReference type="Proteomes" id="UP001501736">
    <property type="component" value="Unassembled WGS sequence"/>
</dbReference>
<accession>A0ABP6RF71</accession>
<organism evidence="2 3">
    <name type="scientific">Nesterenkonia halobia</name>
    <dbReference type="NCBI Taxonomy" id="37922"/>
    <lineage>
        <taxon>Bacteria</taxon>
        <taxon>Bacillati</taxon>
        <taxon>Actinomycetota</taxon>
        <taxon>Actinomycetes</taxon>
        <taxon>Micrococcales</taxon>
        <taxon>Micrococcaceae</taxon>
        <taxon>Nesterenkonia</taxon>
    </lineage>
</organism>
<comment type="caution">
    <text evidence="2">The sequence shown here is derived from an EMBL/GenBank/DDBJ whole genome shotgun (WGS) entry which is preliminary data.</text>
</comment>
<dbReference type="RefSeq" id="WP_344721613.1">
    <property type="nucleotide sequence ID" value="NZ_BAAAYG010000010.1"/>
</dbReference>
<gene>
    <name evidence="2" type="ORF">GCM10020260_23600</name>
</gene>
<evidence type="ECO:0000259" key="1">
    <source>
        <dbReference type="PROSITE" id="PS51819"/>
    </source>
</evidence>
<protein>
    <submittedName>
        <fullName evidence="2">VOC family protein</fullName>
    </submittedName>
</protein>
<dbReference type="Pfam" id="PF00903">
    <property type="entry name" value="Glyoxalase"/>
    <property type="match status" value="1"/>
</dbReference>
<dbReference type="EMBL" id="BAAAYG010000010">
    <property type="protein sequence ID" value="GAA3287287.1"/>
    <property type="molecule type" value="Genomic_DNA"/>
</dbReference>
<dbReference type="SUPFAM" id="SSF54593">
    <property type="entry name" value="Glyoxalase/Bleomycin resistance protein/Dihydroxybiphenyl dioxygenase"/>
    <property type="match status" value="1"/>
</dbReference>
<dbReference type="PANTHER" id="PTHR36503">
    <property type="entry name" value="BLR2520 PROTEIN"/>
    <property type="match status" value="1"/>
</dbReference>
<dbReference type="InterPro" id="IPR004360">
    <property type="entry name" value="Glyas_Fos-R_dOase_dom"/>
</dbReference>
<sequence>MSRMIFVNVPTSDLAAADAFYGGLGFTRNEQISDENASSWIIEDSILVMVLRTEFFASFLTGDDTPHLPGDGGPREVLNALSCDSREEVDELLAAAQSHGGSVYRPADSSFPGMYQAAVADPDGHVWELVWMDVESFSEEAGGEAEA</sequence>
<dbReference type="PANTHER" id="PTHR36503:SF2">
    <property type="entry name" value="BLR2408 PROTEIN"/>
    <property type="match status" value="1"/>
</dbReference>
<dbReference type="Gene3D" id="3.10.180.10">
    <property type="entry name" value="2,3-Dihydroxybiphenyl 1,2-Dioxygenase, domain 1"/>
    <property type="match status" value="1"/>
</dbReference>
<keyword evidence="3" id="KW-1185">Reference proteome</keyword>
<evidence type="ECO:0000313" key="3">
    <source>
        <dbReference type="Proteomes" id="UP001501736"/>
    </source>
</evidence>
<proteinExistence type="predicted"/>
<name>A0ABP6RF71_9MICC</name>
<feature type="domain" description="VOC" evidence="1">
    <location>
        <begin position="3"/>
        <end position="132"/>
    </location>
</feature>
<dbReference type="InterPro" id="IPR037523">
    <property type="entry name" value="VOC_core"/>
</dbReference>
<dbReference type="PROSITE" id="PS51819">
    <property type="entry name" value="VOC"/>
    <property type="match status" value="1"/>
</dbReference>
<reference evidence="3" key="1">
    <citation type="journal article" date="2019" name="Int. J. Syst. Evol. Microbiol.">
        <title>The Global Catalogue of Microorganisms (GCM) 10K type strain sequencing project: providing services to taxonomists for standard genome sequencing and annotation.</title>
        <authorList>
            <consortium name="The Broad Institute Genomics Platform"/>
            <consortium name="The Broad Institute Genome Sequencing Center for Infectious Disease"/>
            <person name="Wu L."/>
            <person name="Ma J."/>
        </authorList>
    </citation>
    <scope>NUCLEOTIDE SEQUENCE [LARGE SCALE GENOMIC DNA]</scope>
    <source>
        <strain evidence="3">JCM 11483</strain>
    </source>
</reference>